<dbReference type="AlphaFoldDB" id="A0A8J2PUM1"/>
<reference evidence="1" key="1">
    <citation type="submission" date="2021-06" db="EMBL/GenBank/DDBJ databases">
        <authorList>
            <person name="Hodson N. C."/>
            <person name="Mongue J. A."/>
            <person name="Jaron S. K."/>
        </authorList>
    </citation>
    <scope>NUCLEOTIDE SEQUENCE</scope>
</reference>
<organism evidence="1 2">
    <name type="scientific">Allacma fusca</name>
    <dbReference type="NCBI Taxonomy" id="39272"/>
    <lineage>
        <taxon>Eukaryota</taxon>
        <taxon>Metazoa</taxon>
        <taxon>Ecdysozoa</taxon>
        <taxon>Arthropoda</taxon>
        <taxon>Hexapoda</taxon>
        <taxon>Collembola</taxon>
        <taxon>Symphypleona</taxon>
        <taxon>Sminthuridae</taxon>
        <taxon>Allacma</taxon>
    </lineage>
</organism>
<evidence type="ECO:0000313" key="2">
    <source>
        <dbReference type="Proteomes" id="UP000708208"/>
    </source>
</evidence>
<proteinExistence type="predicted"/>
<gene>
    <name evidence="1" type="ORF">AFUS01_LOCUS38595</name>
</gene>
<protein>
    <submittedName>
        <fullName evidence="1">Uncharacterized protein</fullName>
    </submittedName>
</protein>
<accession>A0A8J2PUM1</accession>
<name>A0A8J2PUM1_9HEXA</name>
<dbReference type="Proteomes" id="UP000708208">
    <property type="component" value="Unassembled WGS sequence"/>
</dbReference>
<evidence type="ECO:0000313" key="1">
    <source>
        <dbReference type="EMBL" id="CAG7828686.1"/>
    </source>
</evidence>
<sequence length="168" mass="18721">MGRLETCRTSCSLSGQKRCLAGKTLFTANEALEEPREGEIAACPLGTRVWLEWNEMTSLRSVTNPSAGQPYCVSLPFFVTRGSSIHHTHVNRPNHSKVALSARDQFNKVNSKHRLVKRGLKSRSLPVVLKRATRHRQWWGGQAKALSSPTGYLVGSDEVVGRINIENR</sequence>
<comment type="caution">
    <text evidence="1">The sequence shown here is derived from an EMBL/GenBank/DDBJ whole genome shotgun (WGS) entry which is preliminary data.</text>
</comment>
<keyword evidence="2" id="KW-1185">Reference proteome</keyword>
<dbReference type="EMBL" id="CAJVCH010548360">
    <property type="protein sequence ID" value="CAG7828686.1"/>
    <property type="molecule type" value="Genomic_DNA"/>
</dbReference>